<name>A0A5J4NUA3_9TREM</name>
<dbReference type="InterPro" id="IPR002554">
    <property type="entry name" value="PP2A_B56"/>
</dbReference>
<organism evidence="3 4">
    <name type="scientific">Paragonimus westermani</name>
    <dbReference type="NCBI Taxonomy" id="34504"/>
    <lineage>
        <taxon>Eukaryota</taxon>
        <taxon>Metazoa</taxon>
        <taxon>Spiralia</taxon>
        <taxon>Lophotrochozoa</taxon>
        <taxon>Platyhelminthes</taxon>
        <taxon>Trematoda</taxon>
        <taxon>Digenea</taxon>
        <taxon>Plagiorchiida</taxon>
        <taxon>Troglotremata</taxon>
        <taxon>Troglotrematidae</taxon>
        <taxon>Paragonimus</taxon>
    </lineage>
</organism>
<comment type="similarity">
    <text evidence="1">Belongs to the phosphatase 2A regulatory subunit B56 family.</text>
</comment>
<dbReference type="EMBL" id="QNGE01000982">
    <property type="protein sequence ID" value="KAA3678730.1"/>
    <property type="molecule type" value="Genomic_DNA"/>
</dbReference>
<dbReference type="GO" id="GO:0000159">
    <property type="term" value="C:protein phosphatase type 2A complex"/>
    <property type="evidence" value="ECO:0007669"/>
    <property type="project" value="InterPro"/>
</dbReference>
<gene>
    <name evidence="3" type="ORF">DEA37_0007757</name>
</gene>
<evidence type="ECO:0000313" key="3">
    <source>
        <dbReference type="EMBL" id="KAA3678730.1"/>
    </source>
</evidence>
<feature type="region of interest" description="Disordered" evidence="2">
    <location>
        <begin position="217"/>
        <end position="324"/>
    </location>
</feature>
<dbReference type="GO" id="GO:0007165">
    <property type="term" value="P:signal transduction"/>
    <property type="evidence" value="ECO:0007669"/>
    <property type="project" value="InterPro"/>
</dbReference>
<dbReference type="GO" id="GO:0019888">
    <property type="term" value="F:protein phosphatase regulator activity"/>
    <property type="evidence" value="ECO:0007669"/>
    <property type="project" value="InterPro"/>
</dbReference>
<dbReference type="Pfam" id="PF01603">
    <property type="entry name" value="B56"/>
    <property type="match status" value="1"/>
</dbReference>
<comment type="caution">
    <text evidence="3">The sequence shown here is derived from an EMBL/GenBank/DDBJ whole genome shotgun (WGS) entry which is preliminary data.</text>
</comment>
<protein>
    <submittedName>
        <fullName evidence="3">Uncharacterized protein</fullName>
    </submittedName>
</protein>
<dbReference type="PANTHER" id="PTHR10257">
    <property type="entry name" value="SERINE/THREONINE PROTEIN PHOSPHATASE 2A PP2A REGULATORY SUBUNIT B"/>
    <property type="match status" value="1"/>
</dbReference>
<evidence type="ECO:0000313" key="4">
    <source>
        <dbReference type="Proteomes" id="UP000324629"/>
    </source>
</evidence>
<dbReference type="AlphaFoldDB" id="A0A5J4NUA3"/>
<dbReference type="PANTHER" id="PTHR10257:SF3">
    <property type="entry name" value="SERINE_THREONINE-PROTEIN PHOSPHATASE 2A 56 KDA REGULATORY SUBUNIT GAMMA ISOFORM"/>
    <property type="match status" value="1"/>
</dbReference>
<reference evidence="3 4" key="1">
    <citation type="journal article" date="2019" name="Gigascience">
        <title>Whole-genome sequence of the oriental lung fluke Paragonimus westermani.</title>
        <authorList>
            <person name="Oey H."/>
            <person name="Zakrzewski M."/>
            <person name="Narain K."/>
            <person name="Devi K.R."/>
            <person name="Agatsuma T."/>
            <person name="Nawaratna S."/>
            <person name="Gobert G.N."/>
            <person name="Jones M.K."/>
            <person name="Ragan M.A."/>
            <person name="McManus D.P."/>
            <person name="Krause L."/>
        </authorList>
    </citation>
    <scope>NUCLEOTIDE SEQUENCE [LARGE SCALE GENOMIC DNA]</scope>
    <source>
        <strain evidence="3 4">IND2009</strain>
    </source>
</reference>
<dbReference type="InterPro" id="IPR016024">
    <property type="entry name" value="ARM-type_fold"/>
</dbReference>
<feature type="compositionally biased region" description="Polar residues" evidence="2">
    <location>
        <begin position="233"/>
        <end position="273"/>
    </location>
</feature>
<dbReference type="Proteomes" id="UP000324629">
    <property type="component" value="Unassembled WGS sequence"/>
</dbReference>
<dbReference type="Gene3D" id="1.25.10.10">
    <property type="entry name" value="Leucine-rich Repeat Variant"/>
    <property type="match status" value="1"/>
</dbReference>
<dbReference type="InterPro" id="IPR011989">
    <property type="entry name" value="ARM-like"/>
</dbReference>
<proteinExistence type="inferred from homology"/>
<evidence type="ECO:0000256" key="1">
    <source>
        <dbReference type="ARBA" id="ARBA00009745"/>
    </source>
</evidence>
<evidence type="ECO:0000256" key="2">
    <source>
        <dbReference type="SAM" id="MobiDB-lite"/>
    </source>
</evidence>
<keyword evidence="4" id="KW-1185">Reference proteome</keyword>
<dbReference type="SUPFAM" id="SSF48371">
    <property type="entry name" value="ARM repeat"/>
    <property type="match status" value="1"/>
</dbReference>
<accession>A0A5J4NUA3</accession>
<sequence length="324" mass="37042">MFRSSNSHDCHHFSYLRIPSVFNCYRFVFEEDGYNGIGELLEIMESIINGFQVPLKEEHKMFLRRVLLPLHKAPTLMSYHSQLATCITEFLKKDPKLLVLKVSYIEFGHTNLPREIENRRKQIDNWSRVEKAAQAAKDRPATVFKSYNIQHLPKTNYKPISSTEEDSGTINQYPSRAQRNVSTAYTISDRVPEPRQFRSSSLLEDSTFTLNQQAGFTETVQKPAAMNRPIRQSDPTTSTTKFIPYSSEETWTTNPVSLPDNNLSNQYQGTNITPFKPVPSTGPSSVPKAENVPEDTKHRKKSKASIKKTDEFAPLPTRQSPQLQ</sequence>